<dbReference type="FunFam" id="3.40.605.10:FF:000005">
    <property type="entry name" value="Succinate-semialdehyde dehydrogenase I"/>
    <property type="match status" value="1"/>
</dbReference>
<reference evidence="4 5" key="1">
    <citation type="submission" date="2016-06" db="EMBL/GenBank/DDBJ databases">
        <authorList>
            <person name="Sutton G."/>
            <person name="Brinkac L."/>
            <person name="Sanka R."/>
            <person name="Adams M."/>
            <person name="Lau E."/>
            <person name="Sam S."/>
            <person name="Sreng N."/>
            <person name="Him V."/>
            <person name="Kerleguer A."/>
            <person name="Cheng S."/>
        </authorList>
    </citation>
    <scope>NUCLEOTIDE SEQUENCE [LARGE SCALE GENOMIC DNA]</scope>
    <source>
        <strain evidence="4 5">E2978</strain>
    </source>
</reference>
<dbReference type="EMBL" id="LZIT01000242">
    <property type="protein sequence ID" value="OBG32987.1"/>
    <property type="molecule type" value="Genomic_DNA"/>
</dbReference>
<dbReference type="InterPro" id="IPR016163">
    <property type="entry name" value="Ald_DH_C"/>
</dbReference>
<gene>
    <name evidence="4" type="primary">gabD</name>
    <name evidence="4" type="ORF">A5672_24965</name>
</gene>
<dbReference type="Pfam" id="PF00171">
    <property type="entry name" value="Aldedh"/>
    <property type="match status" value="1"/>
</dbReference>
<comment type="caution">
    <text evidence="4">The sequence shown here is derived from an EMBL/GenBank/DDBJ whole genome shotgun (WGS) entry which is preliminary data.</text>
</comment>
<dbReference type="InterPro" id="IPR016161">
    <property type="entry name" value="Ald_DH/histidinol_DH"/>
</dbReference>
<protein>
    <submittedName>
        <fullName evidence="4">Succinate-semialdehyde dehydrogenase (NADP(+))</fullName>
    </submittedName>
</protein>
<evidence type="ECO:0000256" key="2">
    <source>
        <dbReference type="ARBA" id="ARBA00023002"/>
    </source>
</evidence>
<dbReference type="InterPro" id="IPR016160">
    <property type="entry name" value="Ald_DH_CS_CYS"/>
</dbReference>
<dbReference type="InterPro" id="IPR050740">
    <property type="entry name" value="Aldehyde_DH_Superfamily"/>
</dbReference>
<sequence length="497" mass="53075">MRDAGDAPRPRDPNRTTWKQVPLYIDGEWQSSASGKTFASTNPATGLVLGDVADGDRTDARRAIEAAASALPRWRARTAYERADILLAAHRIMLDRRDELATLMTKEQGKPLRMALTEVGYAADFLMWFAEEAKRVYGEVIPSARADQRFVTLQQPVGVCAAITPWNYPISMITRKVAPALAAGCTSVLKPAEQTPLCAVETFRVFADAGVPPGVVNLVTCSDPEAVADEILTEPAVRKVSFTGSTEVGKMIAARAGMTMKRVSMELGGHAPFLVFPDADPEHAAKGAALVKFLNTGQACICPNRFIVHRSIAESFLATLRTRVEKLVPGDGLEKGTTVGPLIDDVALKKMERQVDDAVDKGATIVIGGSRLSGQKFSNGAFFAPTILSGVTPDMLICSEETFGPIAPVLVFDDEDEAIAMANATSYGLAGYVYTRDIGRAIRVAEALDFGMIGINDINPTSAAVPFGGIKESGLGREGARAGIAEYLDTKVLGIAL</sequence>
<dbReference type="AlphaFoldDB" id="A0ABD6NZ82"/>
<evidence type="ECO:0000259" key="3">
    <source>
        <dbReference type="Pfam" id="PF00171"/>
    </source>
</evidence>
<dbReference type="FunFam" id="3.40.309.10:FF:000004">
    <property type="entry name" value="Succinate-semialdehyde dehydrogenase I"/>
    <property type="match status" value="1"/>
</dbReference>
<evidence type="ECO:0000313" key="4">
    <source>
        <dbReference type="EMBL" id="OBG32987.1"/>
    </source>
</evidence>
<dbReference type="Gene3D" id="3.40.309.10">
    <property type="entry name" value="Aldehyde Dehydrogenase, Chain A, domain 2"/>
    <property type="match status" value="1"/>
</dbReference>
<dbReference type="GO" id="GO:0016620">
    <property type="term" value="F:oxidoreductase activity, acting on the aldehyde or oxo group of donors, NAD or NADP as acceptor"/>
    <property type="evidence" value="ECO:0007669"/>
    <property type="project" value="UniProtKB-ARBA"/>
</dbReference>
<keyword evidence="2" id="KW-0560">Oxidoreductase</keyword>
<accession>A0ABD6NZ82</accession>
<dbReference type="PANTHER" id="PTHR43353:SF5">
    <property type="entry name" value="SUCCINATE-SEMIALDEHYDE DEHYDROGENASE, MITOCHONDRIAL"/>
    <property type="match status" value="1"/>
</dbReference>
<name>A0ABD6NZ82_9MYCO</name>
<dbReference type="InterPro" id="IPR015590">
    <property type="entry name" value="Aldehyde_DH_dom"/>
</dbReference>
<dbReference type="SUPFAM" id="SSF53720">
    <property type="entry name" value="ALDH-like"/>
    <property type="match status" value="1"/>
</dbReference>
<dbReference type="PROSITE" id="PS00070">
    <property type="entry name" value="ALDEHYDE_DEHYDR_CYS"/>
    <property type="match status" value="1"/>
</dbReference>
<dbReference type="Proteomes" id="UP000092086">
    <property type="component" value="Unassembled WGS sequence"/>
</dbReference>
<evidence type="ECO:0000313" key="5">
    <source>
        <dbReference type="Proteomes" id="UP000092086"/>
    </source>
</evidence>
<evidence type="ECO:0000256" key="1">
    <source>
        <dbReference type="ARBA" id="ARBA00009986"/>
    </source>
</evidence>
<dbReference type="Gene3D" id="3.40.605.10">
    <property type="entry name" value="Aldehyde Dehydrogenase, Chain A, domain 1"/>
    <property type="match status" value="1"/>
</dbReference>
<dbReference type="PANTHER" id="PTHR43353">
    <property type="entry name" value="SUCCINATE-SEMIALDEHYDE DEHYDROGENASE, MITOCHONDRIAL"/>
    <property type="match status" value="1"/>
</dbReference>
<proteinExistence type="inferred from homology"/>
<dbReference type="CDD" id="cd07103">
    <property type="entry name" value="ALDH_F5_SSADH_GabD"/>
    <property type="match status" value="1"/>
</dbReference>
<feature type="domain" description="Aldehyde dehydrogenase" evidence="3">
    <location>
        <begin position="29"/>
        <end position="492"/>
    </location>
</feature>
<organism evidence="4 5">
    <name type="scientific">Mycobacterium alsense</name>
    <dbReference type="NCBI Taxonomy" id="324058"/>
    <lineage>
        <taxon>Bacteria</taxon>
        <taxon>Bacillati</taxon>
        <taxon>Actinomycetota</taxon>
        <taxon>Actinomycetes</taxon>
        <taxon>Mycobacteriales</taxon>
        <taxon>Mycobacteriaceae</taxon>
        <taxon>Mycobacterium</taxon>
    </lineage>
</organism>
<comment type="similarity">
    <text evidence="1">Belongs to the aldehyde dehydrogenase family.</text>
</comment>
<dbReference type="InterPro" id="IPR016162">
    <property type="entry name" value="Ald_DH_N"/>
</dbReference>